<dbReference type="AlphaFoldDB" id="A0A382ZAK2"/>
<feature type="region of interest" description="Disordered" evidence="2">
    <location>
        <begin position="112"/>
        <end position="132"/>
    </location>
</feature>
<dbReference type="InterPro" id="IPR032812">
    <property type="entry name" value="SbsA_Ig"/>
</dbReference>
<dbReference type="InterPro" id="IPR014755">
    <property type="entry name" value="Cu-Rt/internalin_Ig-like"/>
</dbReference>
<sequence length="132" mass="13721">TSVRLLSNNSWVSGNSGGDIEANKDTNIRIQFSESMDTSSITVNTSDTNCSGTIVVSKAADNGAFFANGYCVQMSSSPSVSNNNKTFTLDPSGSLTLGVVYKIRVTTGVKDGSGNSMAADNTTQSGFGVQKE</sequence>
<evidence type="ECO:0000256" key="2">
    <source>
        <dbReference type="SAM" id="MobiDB-lite"/>
    </source>
</evidence>
<feature type="domain" description="SbsA Ig-like" evidence="3">
    <location>
        <begin position="23"/>
        <end position="122"/>
    </location>
</feature>
<proteinExistence type="predicted"/>
<reference evidence="4" key="1">
    <citation type="submission" date="2018-05" db="EMBL/GenBank/DDBJ databases">
        <authorList>
            <person name="Lanie J.A."/>
            <person name="Ng W.-L."/>
            <person name="Kazmierczak K.M."/>
            <person name="Andrzejewski T.M."/>
            <person name="Davidsen T.M."/>
            <person name="Wayne K.J."/>
            <person name="Tettelin H."/>
            <person name="Glass J.I."/>
            <person name="Rusch D."/>
            <person name="Podicherti R."/>
            <person name="Tsui H.-C.T."/>
            <person name="Winkler M.E."/>
        </authorList>
    </citation>
    <scope>NUCLEOTIDE SEQUENCE</scope>
</reference>
<dbReference type="EMBL" id="UINC01182355">
    <property type="protein sequence ID" value="SVD92521.1"/>
    <property type="molecule type" value="Genomic_DNA"/>
</dbReference>
<name>A0A382ZAK2_9ZZZZ</name>
<evidence type="ECO:0000256" key="1">
    <source>
        <dbReference type="ARBA" id="ARBA00022729"/>
    </source>
</evidence>
<dbReference type="Gene3D" id="2.60.40.1220">
    <property type="match status" value="1"/>
</dbReference>
<evidence type="ECO:0000313" key="4">
    <source>
        <dbReference type="EMBL" id="SVD92521.1"/>
    </source>
</evidence>
<dbReference type="Pfam" id="PF13205">
    <property type="entry name" value="Big_5"/>
    <property type="match status" value="1"/>
</dbReference>
<evidence type="ECO:0000259" key="3">
    <source>
        <dbReference type="Pfam" id="PF13205"/>
    </source>
</evidence>
<feature type="compositionally biased region" description="Polar residues" evidence="2">
    <location>
        <begin position="113"/>
        <end position="132"/>
    </location>
</feature>
<gene>
    <name evidence="4" type="ORF">METZ01_LOCUS445375</name>
</gene>
<organism evidence="4">
    <name type="scientific">marine metagenome</name>
    <dbReference type="NCBI Taxonomy" id="408172"/>
    <lineage>
        <taxon>unclassified sequences</taxon>
        <taxon>metagenomes</taxon>
        <taxon>ecological metagenomes</taxon>
    </lineage>
</organism>
<protein>
    <recommendedName>
        <fullName evidence="3">SbsA Ig-like domain-containing protein</fullName>
    </recommendedName>
</protein>
<keyword evidence="1" id="KW-0732">Signal</keyword>
<feature type="non-terminal residue" evidence="4">
    <location>
        <position position="1"/>
    </location>
</feature>
<accession>A0A382ZAK2</accession>